<name>A0A926KX67_9ACTN</name>
<dbReference type="GO" id="GO:0032259">
    <property type="term" value="P:methylation"/>
    <property type="evidence" value="ECO:0007669"/>
    <property type="project" value="UniProtKB-KW"/>
</dbReference>
<reference evidence="2" key="2">
    <citation type="submission" date="2020-09" db="EMBL/GenBank/DDBJ databases">
        <authorList>
            <person name="Luo X."/>
        </authorList>
    </citation>
    <scope>NUCLEOTIDE SEQUENCE</scope>
    <source>
        <strain evidence="2">TRM S81-3</strain>
    </source>
</reference>
<organism evidence="2 3">
    <name type="scientific">Streptomyces griseicoloratus</name>
    <dbReference type="NCBI Taxonomy" id="2752516"/>
    <lineage>
        <taxon>Bacteria</taxon>
        <taxon>Bacillati</taxon>
        <taxon>Actinomycetota</taxon>
        <taxon>Actinomycetes</taxon>
        <taxon>Kitasatosporales</taxon>
        <taxon>Streptomycetaceae</taxon>
        <taxon>Streptomyces</taxon>
    </lineage>
</organism>
<sequence>MTEIDTSVPHSARIWNYWLGGKDNYPVDEAAGDAYTAVFPGIVTIARSSRAFLGRSIRHLVLEAGVRQFLDVGTGLPTVDNTHEVAQRYAPDARIVYVDNDPLVLAHARALLTSSPEGATSYEDMSLFEPERILEAAGKTLDLTRPTALILSGILGHVADHDQARDLVRRLMAGLPSGSYLSVNDGSRGTDPDYEQAQDGYNETGAVPYFLRPVEQIAAYFDGLELVEPGVVSVPLWRPDPTADGTAPRPIGQHGGLARKP</sequence>
<comment type="caution">
    <text evidence="2">The sequence shown here is derived from an EMBL/GenBank/DDBJ whole genome shotgun (WGS) entry which is preliminary data.</text>
</comment>
<dbReference type="SUPFAM" id="SSF53335">
    <property type="entry name" value="S-adenosyl-L-methionine-dependent methyltransferases"/>
    <property type="match status" value="1"/>
</dbReference>
<dbReference type="Pfam" id="PF04672">
    <property type="entry name" value="Methyltransf_19"/>
    <property type="match status" value="1"/>
</dbReference>
<evidence type="ECO:0000256" key="1">
    <source>
        <dbReference type="SAM" id="MobiDB-lite"/>
    </source>
</evidence>
<dbReference type="InterPro" id="IPR029063">
    <property type="entry name" value="SAM-dependent_MTases_sf"/>
</dbReference>
<evidence type="ECO:0000313" key="3">
    <source>
        <dbReference type="Proteomes" id="UP000621210"/>
    </source>
</evidence>
<dbReference type="InterPro" id="IPR006764">
    <property type="entry name" value="SAM_dep_MeTrfase_SAV2177_type"/>
</dbReference>
<keyword evidence="3" id="KW-1185">Reference proteome</keyword>
<dbReference type="Gene3D" id="3.40.50.150">
    <property type="entry name" value="Vaccinia Virus protein VP39"/>
    <property type="match status" value="1"/>
</dbReference>
<keyword evidence="2" id="KW-0808">Transferase</keyword>
<dbReference type="PIRSF" id="PIRSF017393">
    <property type="entry name" value="MTase_SAV2177"/>
    <property type="match status" value="1"/>
</dbReference>
<protein>
    <submittedName>
        <fullName evidence="2">SAM-dependent methyltransferase</fullName>
    </submittedName>
</protein>
<dbReference type="GO" id="GO:0008168">
    <property type="term" value="F:methyltransferase activity"/>
    <property type="evidence" value="ECO:0007669"/>
    <property type="project" value="UniProtKB-KW"/>
</dbReference>
<reference evidence="2" key="1">
    <citation type="submission" date="2020-09" db="EMBL/GenBank/DDBJ databases">
        <title>Streptomyces grisecoloratus sp. nov., isolated from cotton soil.</title>
        <authorList>
            <person name="Xing L."/>
        </authorList>
    </citation>
    <scope>NUCLEOTIDE SEQUENCE</scope>
    <source>
        <strain evidence="2">TRM S81-3</strain>
    </source>
</reference>
<keyword evidence="2" id="KW-0489">Methyltransferase</keyword>
<dbReference type="AlphaFoldDB" id="A0A926KX67"/>
<dbReference type="RefSeq" id="WP_188179389.1">
    <property type="nucleotide sequence ID" value="NZ_JACVQF010000138.1"/>
</dbReference>
<feature type="region of interest" description="Disordered" evidence="1">
    <location>
        <begin position="239"/>
        <end position="261"/>
    </location>
</feature>
<accession>A0A926KX67</accession>
<dbReference type="EMBL" id="JACVQF010000138">
    <property type="protein sequence ID" value="MBD0418333.1"/>
    <property type="molecule type" value="Genomic_DNA"/>
</dbReference>
<proteinExistence type="predicted"/>
<gene>
    <name evidence="2" type="ORF">H0H10_03970</name>
</gene>
<dbReference type="Proteomes" id="UP000621210">
    <property type="component" value="Unassembled WGS sequence"/>
</dbReference>
<evidence type="ECO:0000313" key="2">
    <source>
        <dbReference type="EMBL" id="MBD0418333.1"/>
    </source>
</evidence>